<name>A0AAE2C0H0_9LAMI</name>
<comment type="caution">
    <text evidence="2">The sequence shown here is derived from an EMBL/GenBank/DDBJ whole genome shotgun (WGS) entry which is preliminary data.</text>
</comment>
<organism evidence="2 3">
    <name type="scientific">Sesamum angolense</name>
    <dbReference type="NCBI Taxonomy" id="2727404"/>
    <lineage>
        <taxon>Eukaryota</taxon>
        <taxon>Viridiplantae</taxon>
        <taxon>Streptophyta</taxon>
        <taxon>Embryophyta</taxon>
        <taxon>Tracheophyta</taxon>
        <taxon>Spermatophyta</taxon>
        <taxon>Magnoliopsida</taxon>
        <taxon>eudicotyledons</taxon>
        <taxon>Gunneridae</taxon>
        <taxon>Pentapetalae</taxon>
        <taxon>asterids</taxon>
        <taxon>lamiids</taxon>
        <taxon>Lamiales</taxon>
        <taxon>Pedaliaceae</taxon>
        <taxon>Sesamum</taxon>
    </lineage>
</organism>
<gene>
    <name evidence="2" type="ORF">Sango_0819400</name>
</gene>
<dbReference type="CDD" id="cd09272">
    <property type="entry name" value="RNase_HI_RT_Ty1"/>
    <property type="match status" value="1"/>
</dbReference>
<evidence type="ECO:0008006" key="4">
    <source>
        <dbReference type="Google" id="ProtNLM"/>
    </source>
</evidence>
<dbReference type="AlphaFoldDB" id="A0AAE2C0H0"/>
<sequence>MFSLFLSIMVYARARFPQFYHAGDEVRAESAPCTNTQKEQDDLLARSSALAAAQTNMEDLKVHMSDHLDISKAFYYAKSARRLWLDLESRLRKKGVNEPKALAARYEDNRVQKPKVSNTESISTMLKEVYFVGHAPGRKRDLRDVGGSIPTPDPLTEEPSISAPVSIPIVSSSPRSADCSSPVLPYTTTYDHGSVSTSTDPSSNMSSSPHLPLAAHAKPSHYAFVVSLSNLQEPKTYVEANATEEWRLALRTRVEPYLESGSFASWKICYCLSLEVKEFLDRFFTIKDLGCNMLVLPLHQFLRASNFLRMQGHVYPAQSLYRRLVGHLLYLKFTRPDISHATKQLSQFLQFPYQQHWDAATHLVWYLNGSINKGLFFSATSPLTLKTCFDADWACCVDSHRSLTGYGIFLGHSLISWKTKKQNMVSRLTAEAKYRSMGTFVYKLS</sequence>
<reference evidence="2" key="2">
    <citation type="journal article" date="2024" name="Plant">
        <title>Genomic evolution and insights into agronomic trait innovations of Sesamum species.</title>
        <authorList>
            <person name="Miao H."/>
            <person name="Wang L."/>
            <person name="Qu L."/>
            <person name="Liu H."/>
            <person name="Sun Y."/>
            <person name="Le M."/>
            <person name="Wang Q."/>
            <person name="Wei S."/>
            <person name="Zheng Y."/>
            <person name="Lin W."/>
            <person name="Duan Y."/>
            <person name="Cao H."/>
            <person name="Xiong S."/>
            <person name="Wang X."/>
            <person name="Wei L."/>
            <person name="Li C."/>
            <person name="Ma Q."/>
            <person name="Ju M."/>
            <person name="Zhao R."/>
            <person name="Li G."/>
            <person name="Mu C."/>
            <person name="Tian Q."/>
            <person name="Mei H."/>
            <person name="Zhang T."/>
            <person name="Gao T."/>
            <person name="Zhang H."/>
        </authorList>
    </citation>
    <scope>NUCLEOTIDE SEQUENCE</scope>
    <source>
        <strain evidence="2">K16</strain>
    </source>
</reference>
<evidence type="ECO:0000313" key="2">
    <source>
        <dbReference type="EMBL" id="KAK4404508.1"/>
    </source>
</evidence>
<reference evidence="2" key="1">
    <citation type="submission" date="2020-06" db="EMBL/GenBank/DDBJ databases">
        <authorList>
            <person name="Li T."/>
            <person name="Hu X."/>
            <person name="Zhang T."/>
            <person name="Song X."/>
            <person name="Zhang H."/>
            <person name="Dai N."/>
            <person name="Sheng W."/>
            <person name="Hou X."/>
            <person name="Wei L."/>
        </authorList>
    </citation>
    <scope>NUCLEOTIDE SEQUENCE</scope>
    <source>
        <strain evidence="2">K16</strain>
        <tissue evidence="2">Leaf</tissue>
    </source>
</reference>
<dbReference type="PANTHER" id="PTHR11439">
    <property type="entry name" value="GAG-POL-RELATED RETROTRANSPOSON"/>
    <property type="match status" value="1"/>
</dbReference>
<proteinExistence type="predicted"/>
<evidence type="ECO:0000256" key="1">
    <source>
        <dbReference type="SAM" id="MobiDB-lite"/>
    </source>
</evidence>
<dbReference type="PANTHER" id="PTHR11439:SF465">
    <property type="entry name" value="REVERSE TRANSCRIPTASE TY1_COPIA-TYPE DOMAIN-CONTAINING PROTEIN"/>
    <property type="match status" value="1"/>
</dbReference>
<dbReference type="EMBL" id="JACGWL010000004">
    <property type="protein sequence ID" value="KAK4404508.1"/>
    <property type="molecule type" value="Genomic_DNA"/>
</dbReference>
<keyword evidence="3" id="KW-1185">Reference proteome</keyword>
<accession>A0AAE2C0H0</accession>
<feature type="region of interest" description="Disordered" evidence="1">
    <location>
        <begin position="141"/>
        <end position="161"/>
    </location>
</feature>
<dbReference type="Proteomes" id="UP001289374">
    <property type="component" value="Unassembled WGS sequence"/>
</dbReference>
<evidence type="ECO:0000313" key="3">
    <source>
        <dbReference type="Proteomes" id="UP001289374"/>
    </source>
</evidence>
<protein>
    <recommendedName>
        <fullName evidence="4">Mitochondrial protein</fullName>
    </recommendedName>
</protein>